<feature type="transmembrane region" description="Helical" evidence="1">
    <location>
        <begin position="42"/>
        <end position="62"/>
    </location>
</feature>
<evidence type="ECO:0000313" key="3">
    <source>
        <dbReference type="Proteomes" id="UP000092498"/>
    </source>
</evidence>
<dbReference type="EMBL" id="CP013244">
    <property type="protein sequence ID" value="ANP44608.1"/>
    <property type="molecule type" value="Genomic_DNA"/>
</dbReference>
<dbReference type="Pfam" id="PF11003">
    <property type="entry name" value="DUF2842"/>
    <property type="match status" value="1"/>
</dbReference>
<dbReference type="Proteomes" id="UP000092498">
    <property type="component" value="Chromosome"/>
</dbReference>
<keyword evidence="1" id="KW-0812">Transmembrane</keyword>
<dbReference type="InterPro" id="IPR021265">
    <property type="entry name" value="DUF2842"/>
</dbReference>
<dbReference type="KEGG" id="cbot:ATE48_01055"/>
<dbReference type="RefSeq" id="WP_066766980.1">
    <property type="nucleotide sequence ID" value="NZ_CP013244.1"/>
</dbReference>
<evidence type="ECO:0000313" key="2">
    <source>
        <dbReference type="EMBL" id="ANP44608.1"/>
    </source>
</evidence>
<feature type="transmembrane region" description="Helical" evidence="1">
    <location>
        <begin position="12"/>
        <end position="36"/>
    </location>
</feature>
<accession>A0A1B1ADH2</accession>
<keyword evidence="1" id="KW-0472">Membrane</keyword>
<sequence length="67" mass="7432">MEMRTRKALGCFLLLGYVAIYSLLAASLGVALSPLIPTWAQLVFYAIAGIVWIFPLKPLFAWMNRGS</sequence>
<keyword evidence="3" id="KW-1185">Reference proteome</keyword>
<dbReference type="InParanoid" id="A0A1B1ADH2"/>
<evidence type="ECO:0008006" key="4">
    <source>
        <dbReference type="Google" id="ProtNLM"/>
    </source>
</evidence>
<protein>
    <recommendedName>
        <fullName evidence="4">DUF2842 domain-containing protein</fullName>
    </recommendedName>
</protein>
<evidence type="ECO:0000256" key="1">
    <source>
        <dbReference type="SAM" id="Phobius"/>
    </source>
</evidence>
<name>A0A1B1ADH2_9PROT</name>
<gene>
    <name evidence="2" type="ORF">ATE48_01055</name>
</gene>
<reference evidence="2 3" key="1">
    <citation type="submission" date="2015-11" db="EMBL/GenBank/DDBJ databases">
        <title>Whole-Genome Sequence of Candidatus Oderbacter manganicum from the National Park Lower Oder Valley, Germany.</title>
        <authorList>
            <person name="Braun B."/>
            <person name="Liere K."/>
            <person name="Szewzyk U."/>
        </authorList>
    </citation>
    <scope>NUCLEOTIDE SEQUENCE [LARGE SCALE GENOMIC DNA]</scope>
    <source>
        <strain evidence="2 3">OTSz_A_272</strain>
    </source>
</reference>
<proteinExistence type="predicted"/>
<dbReference type="AlphaFoldDB" id="A0A1B1ADH2"/>
<organism evidence="2 3">
    <name type="scientific">Candidatus Viadribacter manganicus</name>
    <dbReference type="NCBI Taxonomy" id="1759059"/>
    <lineage>
        <taxon>Bacteria</taxon>
        <taxon>Pseudomonadati</taxon>
        <taxon>Pseudomonadota</taxon>
        <taxon>Alphaproteobacteria</taxon>
        <taxon>Hyphomonadales</taxon>
        <taxon>Hyphomonadaceae</taxon>
        <taxon>Candidatus Viadribacter</taxon>
    </lineage>
</organism>
<keyword evidence="1" id="KW-1133">Transmembrane helix</keyword>
<dbReference type="OrthoDB" id="7510023at2"/>